<accession>A0A5B0NRP1</accession>
<dbReference type="EMBL" id="VSWC01000092">
    <property type="protein sequence ID" value="KAA1091603.1"/>
    <property type="molecule type" value="Genomic_DNA"/>
</dbReference>
<gene>
    <name evidence="1" type="ORF">PGT21_036152</name>
</gene>
<keyword evidence="2" id="KW-1185">Reference proteome</keyword>
<evidence type="ECO:0000313" key="1">
    <source>
        <dbReference type="EMBL" id="KAA1091603.1"/>
    </source>
</evidence>
<dbReference type="AlphaFoldDB" id="A0A5B0NRP1"/>
<reference evidence="1 2" key="1">
    <citation type="submission" date="2019-05" db="EMBL/GenBank/DDBJ databases">
        <title>Emergence of the Ug99 lineage of the wheat stem rust pathogen through somatic hybridization.</title>
        <authorList>
            <person name="Li F."/>
            <person name="Upadhyaya N.M."/>
            <person name="Sperschneider J."/>
            <person name="Matny O."/>
            <person name="Nguyen-Phuc H."/>
            <person name="Mago R."/>
            <person name="Raley C."/>
            <person name="Miller M.E."/>
            <person name="Silverstein K.A.T."/>
            <person name="Henningsen E."/>
            <person name="Hirsch C.D."/>
            <person name="Visser B."/>
            <person name="Pretorius Z.A."/>
            <person name="Steffenson B.J."/>
            <person name="Schwessinger B."/>
            <person name="Dodds P.N."/>
            <person name="Figueroa M."/>
        </authorList>
    </citation>
    <scope>NUCLEOTIDE SEQUENCE [LARGE SCALE GENOMIC DNA]</scope>
    <source>
        <strain evidence="1">21-0</strain>
    </source>
</reference>
<protein>
    <submittedName>
        <fullName evidence="1">Uncharacterized protein</fullName>
    </submittedName>
</protein>
<comment type="caution">
    <text evidence="1">The sequence shown here is derived from an EMBL/GenBank/DDBJ whole genome shotgun (WGS) entry which is preliminary data.</text>
</comment>
<organism evidence="1 2">
    <name type="scientific">Puccinia graminis f. sp. tritici</name>
    <dbReference type="NCBI Taxonomy" id="56615"/>
    <lineage>
        <taxon>Eukaryota</taxon>
        <taxon>Fungi</taxon>
        <taxon>Dikarya</taxon>
        <taxon>Basidiomycota</taxon>
        <taxon>Pucciniomycotina</taxon>
        <taxon>Pucciniomycetes</taxon>
        <taxon>Pucciniales</taxon>
        <taxon>Pucciniaceae</taxon>
        <taxon>Puccinia</taxon>
    </lineage>
</organism>
<sequence>MNLSNHSLHIQIIPATLHLGLLSIIDEIEIHKDEIVIGSVMEDSTILRVPAPSTSNGLVTL</sequence>
<evidence type="ECO:0000313" key="2">
    <source>
        <dbReference type="Proteomes" id="UP000324748"/>
    </source>
</evidence>
<proteinExistence type="predicted"/>
<name>A0A5B0NRP1_PUCGR</name>
<dbReference type="Proteomes" id="UP000324748">
    <property type="component" value="Unassembled WGS sequence"/>
</dbReference>